<evidence type="ECO:0000313" key="1">
    <source>
        <dbReference type="EMBL" id="CDL83788.1"/>
    </source>
</evidence>
<dbReference type="Proteomes" id="UP000019202">
    <property type="component" value="Unassembled WGS sequence"/>
</dbReference>
<evidence type="ECO:0000313" key="2">
    <source>
        <dbReference type="Proteomes" id="UP000019202"/>
    </source>
</evidence>
<dbReference type="STRING" id="1427518.XSR1_370006"/>
<proteinExistence type="predicted"/>
<accession>W1J128</accession>
<comment type="caution">
    <text evidence="1">The sequence shown here is derived from an EMBL/GenBank/DDBJ whole genome shotgun (WGS) entry which is preliminary data.</text>
</comment>
<sequence>MSFVSGGQLDDKSLAADGIYSNSPELVTVVSGYGHKIRSNFY</sequence>
<organism evidence="1 2">
    <name type="scientific">Xenorhabdus szentirmaii DSM 16338</name>
    <dbReference type="NCBI Taxonomy" id="1427518"/>
    <lineage>
        <taxon>Bacteria</taxon>
        <taxon>Pseudomonadati</taxon>
        <taxon>Pseudomonadota</taxon>
        <taxon>Gammaproteobacteria</taxon>
        <taxon>Enterobacterales</taxon>
        <taxon>Morganellaceae</taxon>
        <taxon>Xenorhabdus</taxon>
    </lineage>
</organism>
<gene>
    <name evidence="1" type="ORF">XSR1_370006</name>
</gene>
<name>W1J128_9GAMM</name>
<protein>
    <submittedName>
        <fullName evidence="1">Uncharacterized protein</fullName>
    </submittedName>
</protein>
<dbReference type="EMBL" id="CBXF010000096">
    <property type="protein sequence ID" value="CDL83788.1"/>
    <property type="molecule type" value="Genomic_DNA"/>
</dbReference>
<reference evidence="1" key="1">
    <citation type="submission" date="2013-11" db="EMBL/GenBank/DDBJ databases">
        <title>Draft genome sequence and annotation of the entomopathogenic bacteria, Xenorhabdus cabanillasi strain JM26 and Xenorhabdus szentirmai strain DSM 16338.</title>
        <authorList>
            <person name="Gualtieri M."/>
            <person name="Ogier J.C."/>
            <person name="Pages S."/>
            <person name="Givaudan A."/>
            <person name="Gaudriault S."/>
        </authorList>
    </citation>
    <scope>NUCLEOTIDE SEQUENCE [LARGE SCALE GENOMIC DNA]</scope>
    <source>
        <strain evidence="1">DSM 16338</strain>
    </source>
</reference>
<keyword evidence="2" id="KW-1185">Reference proteome</keyword>
<dbReference type="AlphaFoldDB" id="W1J128"/>